<dbReference type="InterPro" id="IPR022087">
    <property type="entry name" value="DA1-like_dom"/>
</dbReference>
<evidence type="ECO:0000259" key="1">
    <source>
        <dbReference type="Pfam" id="PF12315"/>
    </source>
</evidence>
<dbReference type="OrthoDB" id="9769691at2"/>
<dbReference type="AlphaFoldDB" id="A0A7M4BQ13"/>
<comment type="caution">
    <text evidence="2">The sequence shown here is derived from an EMBL/GenBank/DDBJ whole genome shotgun (WGS) entry which is preliminary data.</text>
</comment>
<sequence>MTFCTFCHRPASVHEFNFHYCPRCADERVSAKEAGRLGLKALRDLQRLGMEFSIQPSFRMSEGEDRSPERRHLVTGWCSHWTINGKVTRVEVVLRRGLPRVDAISTFVHELGHAYARGEGFNASDSLEEGFCNAISYFYLNRFVPGSERHRNVIVNRSDNYGAGFREAMTILRDEGMPALLCRLKEGKAQ</sequence>
<protein>
    <recommendedName>
        <fullName evidence="1">Protein DA1-like domain-containing protein</fullName>
    </recommendedName>
</protein>
<evidence type="ECO:0000313" key="3">
    <source>
        <dbReference type="Proteomes" id="UP000444980"/>
    </source>
</evidence>
<dbReference type="EMBL" id="BJOU01000001">
    <property type="protein sequence ID" value="GED95974.1"/>
    <property type="molecule type" value="Genomic_DNA"/>
</dbReference>
<feature type="domain" description="Protein DA1-like" evidence="1">
    <location>
        <begin position="90"/>
        <end position="148"/>
    </location>
</feature>
<reference evidence="3" key="1">
    <citation type="submission" date="2019-06" db="EMBL/GenBank/DDBJ databases">
        <title>Gordonia isolated from sludge of a wastewater treatment plant.</title>
        <authorList>
            <person name="Tamura T."/>
            <person name="Aoyama K."/>
            <person name="Kang Y."/>
            <person name="Saito S."/>
            <person name="Akiyama N."/>
            <person name="Yazawa K."/>
            <person name="Gonoi T."/>
            <person name="Mikami Y."/>
        </authorList>
    </citation>
    <scope>NUCLEOTIDE SEQUENCE [LARGE SCALE GENOMIC DNA]</scope>
    <source>
        <strain evidence="3">NBRC 107697</strain>
    </source>
</reference>
<evidence type="ECO:0000313" key="2">
    <source>
        <dbReference type="EMBL" id="GED95974.1"/>
    </source>
</evidence>
<name>A0A7M4BQ13_9ACTN</name>
<dbReference type="Pfam" id="PF12315">
    <property type="entry name" value="DA1-like"/>
    <property type="match status" value="1"/>
</dbReference>
<gene>
    <name evidence="2" type="ORF">nbrc107697_00130</name>
</gene>
<organism evidence="2 3">
    <name type="scientific">Gordonia crocea</name>
    <dbReference type="NCBI Taxonomy" id="589162"/>
    <lineage>
        <taxon>Bacteria</taxon>
        <taxon>Bacillati</taxon>
        <taxon>Actinomycetota</taxon>
        <taxon>Actinomycetes</taxon>
        <taxon>Mycobacteriales</taxon>
        <taxon>Gordoniaceae</taxon>
        <taxon>Gordonia</taxon>
    </lineage>
</organism>
<proteinExistence type="predicted"/>
<accession>A0A7M4BQ13</accession>
<dbReference type="Proteomes" id="UP000444980">
    <property type="component" value="Unassembled WGS sequence"/>
</dbReference>
<dbReference type="RefSeq" id="WP_040521459.1">
    <property type="nucleotide sequence ID" value="NZ_BJOU01000001.1"/>
</dbReference>
<keyword evidence="3" id="KW-1185">Reference proteome</keyword>